<dbReference type="InterPro" id="IPR036812">
    <property type="entry name" value="NAD(P)_OxRdtase_dom_sf"/>
</dbReference>
<evidence type="ECO:0000259" key="2">
    <source>
        <dbReference type="Pfam" id="PF00248"/>
    </source>
</evidence>
<accession>A0ABR2JMM4</accession>
<dbReference type="InterPro" id="IPR023210">
    <property type="entry name" value="NADP_OxRdtase_dom"/>
</dbReference>
<dbReference type="CDD" id="cd19075">
    <property type="entry name" value="AKR_AKR7A1-5"/>
    <property type="match status" value="1"/>
</dbReference>
<organism evidence="3 4">
    <name type="scientific">Apiospora arundinis</name>
    <dbReference type="NCBI Taxonomy" id="335852"/>
    <lineage>
        <taxon>Eukaryota</taxon>
        <taxon>Fungi</taxon>
        <taxon>Dikarya</taxon>
        <taxon>Ascomycota</taxon>
        <taxon>Pezizomycotina</taxon>
        <taxon>Sordariomycetes</taxon>
        <taxon>Xylariomycetidae</taxon>
        <taxon>Amphisphaeriales</taxon>
        <taxon>Apiosporaceae</taxon>
        <taxon>Apiospora</taxon>
    </lineage>
</organism>
<gene>
    <name evidence="3" type="ORF">PGQ11_001340</name>
</gene>
<evidence type="ECO:0000256" key="1">
    <source>
        <dbReference type="ARBA" id="ARBA00023002"/>
    </source>
</evidence>
<keyword evidence="4" id="KW-1185">Reference proteome</keyword>
<dbReference type="InterPro" id="IPR050523">
    <property type="entry name" value="AKR_Detox_Biosynth"/>
</dbReference>
<dbReference type="Gene3D" id="3.20.20.100">
    <property type="entry name" value="NADP-dependent oxidoreductase domain"/>
    <property type="match status" value="1"/>
</dbReference>
<evidence type="ECO:0000313" key="4">
    <source>
        <dbReference type="Proteomes" id="UP001390339"/>
    </source>
</evidence>
<feature type="domain" description="NADP-dependent oxidoreductase" evidence="2">
    <location>
        <begin position="7"/>
        <end position="305"/>
    </location>
</feature>
<reference evidence="3 4" key="1">
    <citation type="journal article" date="2024" name="IMA Fungus">
        <title>Apiospora arundinis, a panoply of carbohydrate-active enzymes and secondary metabolites.</title>
        <authorList>
            <person name="Sorensen T."/>
            <person name="Petersen C."/>
            <person name="Muurmann A.T."/>
            <person name="Christiansen J.V."/>
            <person name="Brundto M.L."/>
            <person name="Overgaard C.K."/>
            <person name="Boysen A.T."/>
            <person name="Wollenberg R.D."/>
            <person name="Larsen T.O."/>
            <person name="Sorensen J.L."/>
            <person name="Nielsen K.L."/>
            <person name="Sondergaard T.E."/>
        </authorList>
    </citation>
    <scope>NUCLEOTIDE SEQUENCE [LARGE SCALE GENOMIC DNA]</scope>
    <source>
        <strain evidence="3 4">AAU 773</strain>
    </source>
</reference>
<name>A0ABR2JMM4_9PEZI</name>
<dbReference type="EMBL" id="JAPCWZ010000001">
    <property type="protein sequence ID" value="KAK8880046.1"/>
    <property type="molecule type" value="Genomic_DNA"/>
</dbReference>
<proteinExistence type="predicted"/>
<comment type="caution">
    <text evidence="3">The sequence shown here is derived from an EMBL/GenBank/DDBJ whole genome shotgun (WGS) entry which is preliminary data.</text>
</comment>
<dbReference type="SUPFAM" id="SSF51430">
    <property type="entry name" value="NAD(P)-linked oxidoreductase"/>
    <property type="match status" value="1"/>
</dbReference>
<dbReference type="PANTHER" id="PTHR43364">
    <property type="entry name" value="NADH-SPECIFIC METHYLGLYOXAL REDUCTASE-RELATED"/>
    <property type="match status" value="1"/>
</dbReference>
<evidence type="ECO:0000313" key="3">
    <source>
        <dbReference type="EMBL" id="KAK8880046.1"/>
    </source>
</evidence>
<sequence>MASAHPRLIFGGSTLGEDYKTLEEAQDILALARSLGIHEVDTAALYPITDMGRSEKLLGEMQAVSKGVAVDTKILVLSKDANGTLEPDKIRTSLENSRKSLQLDSSQKLNVVHCHAPDYTTPIQDQAATLNELHKQGLFDKLGVSNWPLDMLNNFLEVCEREGYVKPTVYQGNYNLLQRGHEALMPTLRKHGIRFDAHSPVAGGMLSGKLTSGDTEGTRFGKDNMIGTYSKMNYDKPELHAAVRYVHELVKPAEITPIEAALRWVSYHSMLGPDDSIILGASKSSYLKSNVEAIQKGPLPDGIAAGMEKAWDLASGK</sequence>
<dbReference type="Pfam" id="PF00248">
    <property type="entry name" value="Aldo_ket_red"/>
    <property type="match status" value="1"/>
</dbReference>
<dbReference type="PANTHER" id="PTHR43364:SF4">
    <property type="entry name" value="NAD(P)-LINKED OXIDOREDUCTASE SUPERFAMILY PROTEIN"/>
    <property type="match status" value="1"/>
</dbReference>
<keyword evidence="1" id="KW-0560">Oxidoreductase</keyword>
<protein>
    <submittedName>
        <fullName evidence="3">Aldo/keto reductase</fullName>
    </submittedName>
</protein>
<dbReference type="Proteomes" id="UP001390339">
    <property type="component" value="Unassembled WGS sequence"/>
</dbReference>